<keyword evidence="1" id="KW-0812">Transmembrane</keyword>
<feature type="transmembrane region" description="Helical" evidence="1">
    <location>
        <begin position="88"/>
        <end position="114"/>
    </location>
</feature>
<evidence type="ECO:0000313" key="2">
    <source>
        <dbReference type="EMBL" id="OIQ80024.1"/>
    </source>
</evidence>
<dbReference type="AlphaFoldDB" id="A0A1J5Q9G1"/>
<proteinExistence type="predicted"/>
<keyword evidence="1" id="KW-0472">Membrane</keyword>
<protein>
    <recommendedName>
        <fullName evidence="3">Transmembrane protein</fullName>
    </recommendedName>
</protein>
<name>A0A1J5Q9G1_9ZZZZ</name>
<evidence type="ECO:0000256" key="1">
    <source>
        <dbReference type="SAM" id="Phobius"/>
    </source>
</evidence>
<comment type="caution">
    <text evidence="2">The sequence shown here is derived from an EMBL/GenBank/DDBJ whole genome shotgun (WGS) entry which is preliminary data.</text>
</comment>
<dbReference type="EMBL" id="MLJW01001120">
    <property type="protein sequence ID" value="OIQ80024.1"/>
    <property type="molecule type" value="Genomic_DNA"/>
</dbReference>
<accession>A0A1J5Q9G1</accession>
<organism evidence="2">
    <name type="scientific">mine drainage metagenome</name>
    <dbReference type="NCBI Taxonomy" id="410659"/>
    <lineage>
        <taxon>unclassified sequences</taxon>
        <taxon>metagenomes</taxon>
        <taxon>ecological metagenomes</taxon>
    </lineage>
</organism>
<sequence length="169" mass="17493">MKRLYFLIADVAAAHRLVDALLVARIPERQIHLVARPGTAMQGLPSAGLTQTSDLIPALERGMGFGSLTGAGAALVAVATPIDPAPSAGALVVGLALAGMVLGAWISGMIGISVDSPRLQRYREAVDDGQLLMILDVPFERAARIEALLAGVDPTLQPQGAEPTVPAFP</sequence>
<gene>
    <name evidence="2" type="ORF">GALL_382240</name>
</gene>
<evidence type="ECO:0008006" key="3">
    <source>
        <dbReference type="Google" id="ProtNLM"/>
    </source>
</evidence>
<keyword evidence="1" id="KW-1133">Transmembrane helix</keyword>
<reference evidence="2" key="1">
    <citation type="submission" date="2016-10" db="EMBL/GenBank/DDBJ databases">
        <title>Sequence of Gallionella enrichment culture.</title>
        <authorList>
            <person name="Poehlein A."/>
            <person name="Muehling M."/>
            <person name="Daniel R."/>
        </authorList>
    </citation>
    <scope>NUCLEOTIDE SEQUENCE</scope>
</reference>
<feature type="transmembrane region" description="Helical" evidence="1">
    <location>
        <begin position="63"/>
        <end position="82"/>
    </location>
</feature>